<evidence type="ECO:0000313" key="2">
    <source>
        <dbReference type="Proteomes" id="UP000595140"/>
    </source>
</evidence>
<reference evidence="1 2" key="1">
    <citation type="submission" date="2018-04" db="EMBL/GenBank/DDBJ databases">
        <authorList>
            <person name="Vogel A."/>
        </authorList>
    </citation>
    <scope>NUCLEOTIDE SEQUENCE [LARGE SCALE GENOMIC DNA]</scope>
</reference>
<protein>
    <submittedName>
        <fullName evidence="1">Uncharacterized protein</fullName>
    </submittedName>
</protein>
<proteinExistence type="predicted"/>
<dbReference type="AlphaFoldDB" id="A0A484M3W9"/>
<organism evidence="1 2">
    <name type="scientific">Cuscuta campestris</name>
    <dbReference type="NCBI Taxonomy" id="132261"/>
    <lineage>
        <taxon>Eukaryota</taxon>
        <taxon>Viridiplantae</taxon>
        <taxon>Streptophyta</taxon>
        <taxon>Embryophyta</taxon>
        <taxon>Tracheophyta</taxon>
        <taxon>Spermatophyta</taxon>
        <taxon>Magnoliopsida</taxon>
        <taxon>eudicotyledons</taxon>
        <taxon>Gunneridae</taxon>
        <taxon>Pentapetalae</taxon>
        <taxon>asterids</taxon>
        <taxon>lamiids</taxon>
        <taxon>Solanales</taxon>
        <taxon>Convolvulaceae</taxon>
        <taxon>Cuscuteae</taxon>
        <taxon>Cuscuta</taxon>
        <taxon>Cuscuta subgen. Grammica</taxon>
        <taxon>Cuscuta sect. Cleistogrammica</taxon>
    </lineage>
</organism>
<gene>
    <name evidence="1" type="ORF">CCAM_LOCUS24930</name>
</gene>
<name>A0A484M3W9_9ASTE</name>
<accession>A0A484M3W9</accession>
<keyword evidence="2" id="KW-1185">Reference proteome</keyword>
<dbReference type="EMBL" id="OOIL02002558">
    <property type="protein sequence ID" value="VFQ83154.1"/>
    <property type="molecule type" value="Genomic_DNA"/>
</dbReference>
<dbReference type="Proteomes" id="UP000595140">
    <property type="component" value="Unassembled WGS sequence"/>
</dbReference>
<sequence>MSLLIYLRAYQESKFIWLWCWSWESSAFPSSSCKLHVWIWRIGLENHNKQLKNLRERKPRDPDSMASLLLDGHQGPSGWCANHYHFSADNHVHHLLLQLNSAQCLQFSLWESLFGVIWGW</sequence>
<evidence type="ECO:0000313" key="1">
    <source>
        <dbReference type="EMBL" id="VFQ83154.1"/>
    </source>
</evidence>